<evidence type="ECO:0000313" key="7">
    <source>
        <dbReference type="Proteomes" id="UP001549036"/>
    </source>
</evidence>
<dbReference type="EMBL" id="JBEPLM010000003">
    <property type="protein sequence ID" value="MET3592753.1"/>
    <property type="molecule type" value="Genomic_DNA"/>
</dbReference>
<name>A0ABV2HQ78_9HYPH</name>
<evidence type="ECO:0000256" key="1">
    <source>
        <dbReference type="ARBA" id="ARBA00005495"/>
    </source>
</evidence>
<dbReference type="PANTHER" id="PTHR33337:SF40">
    <property type="entry name" value="CENP-V_GFA DOMAIN-CONTAINING PROTEIN-RELATED"/>
    <property type="match status" value="1"/>
</dbReference>
<evidence type="ECO:0000256" key="2">
    <source>
        <dbReference type="ARBA" id="ARBA00022723"/>
    </source>
</evidence>
<proteinExistence type="inferred from homology"/>
<protein>
    <recommendedName>
        <fullName evidence="5">CENP-V/GFA domain-containing protein</fullName>
    </recommendedName>
</protein>
<dbReference type="Proteomes" id="UP001549036">
    <property type="component" value="Unassembled WGS sequence"/>
</dbReference>
<keyword evidence="2" id="KW-0479">Metal-binding</keyword>
<dbReference type="PANTHER" id="PTHR33337">
    <property type="entry name" value="GFA DOMAIN-CONTAINING PROTEIN"/>
    <property type="match status" value="1"/>
</dbReference>
<accession>A0ABV2HQ78</accession>
<dbReference type="PROSITE" id="PS51891">
    <property type="entry name" value="CENP_V_GFA"/>
    <property type="match status" value="1"/>
</dbReference>
<keyword evidence="4" id="KW-0456">Lyase</keyword>
<evidence type="ECO:0000256" key="4">
    <source>
        <dbReference type="ARBA" id="ARBA00023239"/>
    </source>
</evidence>
<evidence type="ECO:0000259" key="5">
    <source>
        <dbReference type="PROSITE" id="PS51891"/>
    </source>
</evidence>
<evidence type="ECO:0000313" key="6">
    <source>
        <dbReference type="EMBL" id="MET3592753.1"/>
    </source>
</evidence>
<gene>
    <name evidence="6" type="ORF">ABID26_002141</name>
</gene>
<keyword evidence="3" id="KW-0862">Zinc</keyword>
<dbReference type="InterPro" id="IPR006913">
    <property type="entry name" value="CENP-V/GFA"/>
</dbReference>
<dbReference type="SUPFAM" id="SSF51316">
    <property type="entry name" value="Mss4-like"/>
    <property type="match status" value="1"/>
</dbReference>
<dbReference type="Pfam" id="PF04828">
    <property type="entry name" value="GFA"/>
    <property type="match status" value="1"/>
</dbReference>
<reference evidence="6 7" key="1">
    <citation type="submission" date="2024-06" db="EMBL/GenBank/DDBJ databases">
        <title>Genomic Encyclopedia of Type Strains, Phase IV (KMG-IV): sequencing the most valuable type-strain genomes for metagenomic binning, comparative biology and taxonomic classification.</title>
        <authorList>
            <person name="Goeker M."/>
        </authorList>
    </citation>
    <scope>NUCLEOTIDE SEQUENCE [LARGE SCALE GENOMIC DNA]</scope>
    <source>
        <strain evidence="6 7">DSM 29846</strain>
    </source>
</reference>
<feature type="domain" description="CENP-V/GFA" evidence="5">
    <location>
        <begin position="15"/>
        <end position="132"/>
    </location>
</feature>
<dbReference type="InterPro" id="IPR011057">
    <property type="entry name" value="Mss4-like_sf"/>
</dbReference>
<comment type="similarity">
    <text evidence="1">Belongs to the Gfa family.</text>
</comment>
<evidence type="ECO:0000256" key="3">
    <source>
        <dbReference type="ARBA" id="ARBA00022833"/>
    </source>
</evidence>
<dbReference type="Gene3D" id="3.90.1590.10">
    <property type="entry name" value="glutathione-dependent formaldehyde- activating enzyme (gfa)"/>
    <property type="match status" value="1"/>
</dbReference>
<keyword evidence="7" id="KW-1185">Reference proteome</keyword>
<comment type="caution">
    <text evidence="6">The sequence shown here is derived from an EMBL/GenBank/DDBJ whole genome shotgun (WGS) entry which is preliminary data.</text>
</comment>
<organism evidence="6 7">
    <name type="scientific">Mesorhizobium shonense</name>
    <dbReference type="NCBI Taxonomy" id="1209948"/>
    <lineage>
        <taxon>Bacteria</taxon>
        <taxon>Pseudomonadati</taxon>
        <taxon>Pseudomonadota</taxon>
        <taxon>Alphaproteobacteria</taxon>
        <taxon>Hyphomicrobiales</taxon>
        <taxon>Phyllobacteriaceae</taxon>
        <taxon>Mesorhizobium</taxon>
    </lineage>
</organism>
<dbReference type="RefSeq" id="WP_292301427.1">
    <property type="nucleotide sequence ID" value="NZ_JBEPLM010000003.1"/>
</dbReference>
<sequence>MTRRRLEFGDDPSMITGGCLCGAVRYESRAEPITARLCWCRFCQYIAAGNAAVSVCFPTAHMKIAGDTRDYESVADSGNRMHRRFCPACGVHLFSEAESRPHLIFVRAGTLDDPSMIRPAATIWTIKAPPWACIDTSLPTFEGQPPVA</sequence>